<organism evidence="1 2">
    <name type="scientific">Advenella kashmirensis (strain DSM 17095 / LMG 22695 / WT001)</name>
    <name type="common">Tetrathiobacter kashmirensis</name>
    <dbReference type="NCBI Taxonomy" id="1036672"/>
    <lineage>
        <taxon>Bacteria</taxon>
        <taxon>Pseudomonadati</taxon>
        <taxon>Pseudomonadota</taxon>
        <taxon>Betaproteobacteria</taxon>
        <taxon>Burkholderiales</taxon>
        <taxon>Alcaligenaceae</taxon>
    </lineage>
</organism>
<reference evidence="2" key="2">
    <citation type="journal article" date="2013" name="PLoS ONE">
        <title>Genome implosion elicits host-confinement in Alcaligenaceae: evidence from the comparative genomics of Tetrathiobacter kashmirensis, a pathogen in the making.</title>
        <authorList>
            <person name="Ghosh W."/>
            <person name="Alam M."/>
            <person name="Roy C."/>
            <person name="Pyne P."/>
            <person name="George A."/>
            <person name="Chakraborty R."/>
            <person name="Majumder S."/>
            <person name="Agarwal A."/>
            <person name="Chakraborty S."/>
            <person name="Majumdar S."/>
            <person name="Gupta S.K."/>
        </authorList>
    </citation>
    <scope>NUCLEOTIDE SEQUENCE [LARGE SCALE GENOMIC DNA]</scope>
    <source>
        <strain evidence="2">WT001</strain>
    </source>
</reference>
<reference evidence="1 2" key="1">
    <citation type="journal article" date="2011" name="J. Bacteriol.">
        <title>Whole-genome shotgun sequencing of the sulfur-oxidizing chemoautotroph Tetrathiobacter kashmirensis.</title>
        <authorList>
            <person name="Ghosh W."/>
            <person name="George A."/>
            <person name="Agarwal A."/>
            <person name="Raj P."/>
            <person name="Alam M."/>
            <person name="Pyne P."/>
            <person name="Das Gupta S.K."/>
        </authorList>
    </citation>
    <scope>NUCLEOTIDE SEQUENCE [LARGE SCALE GENOMIC DNA]</scope>
    <source>
        <strain evidence="1 2">WT001</strain>
    </source>
</reference>
<evidence type="ECO:0000313" key="1">
    <source>
        <dbReference type="EMBL" id="AFK64069.1"/>
    </source>
</evidence>
<dbReference type="AlphaFoldDB" id="I3UGD1"/>
<protein>
    <submittedName>
        <fullName evidence="1">Uncharacterized protein</fullName>
    </submittedName>
</protein>
<gene>
    <name evidence="1" type="ordered locus">TKWG_22050</name>
</gene>
<accession>I3UGD1</accession>
<dbReference type="KEGG" id="aka:TKWG_22050"/>
<dbReference type="HOGENOM" id="CLU_2821479_0_0_4"/>
<proteinExistence type="predicted"/>
<evidence type="ECO:0000313" key="2">
    <source>
        <dbReference type="Proteomes" id="UP000005267"/>
    </source>
</evidence>
<dbReference type="EMBL" id="CP003555">
    <property type="protein sequence ID" value="AFK64069.1"/>
    <property type="molecule type" value="Genomic_DNA"/>
</dbReference>
<keyword evidence="2" id="KW-1185">Reference proteome</keyword>
<sequence>MYTKIYLNEWYTNFGKRVKTKAVQKARISIKSVAIDPIYDEKLYFKQLLQYGLYPILELLHILNRK</sequence>
<name>I3UGD1_ADVKW</name>
<dbReference type="Proteomes" id="UP000005267">
    <property type="component" value="Chromosome"/>
</dbReference>